<dbReference type="InterPro" id="IPR005311">
    <property type="entry name" value="PBP_dimer"/>
</dbReference>
<dbReference type="Gene3D" id="3.40.710.10">
    <property type="entry name" value="DD-peptidase/beta-lactamase superfamily"/>
    <property type="match status" value="1"/>
</dbReference>
<reference evidence="6 7" key="1">
    <citation type="submission" date="2016-11" db="EMBL/GenBank/DDBJ databases">
        <authorList>
            <person name="Jaros S."/>
            <person name="Januszkiewicz K."/>
            <person name="Wedrychowicz H."/>
        </authorList>
    </citation>
    <scope>NUCLEOTIDE SEQUENCE [LARGE SCALE GENOMIC DNA]</scope>
    <source>
        <strain evidence="6 7">DSM 12906</strain>
    </source>
</reference>
<dbReference type="EMBL" id="FQZG01000005">
    <property type="protein sequence ID" value="SHI38743.1"/>
    <property type="molecule type" value="Genomic_DNA"/>
</dbReference>
<dbReference type="Gene3D" id="3.30.450.330">
    <property type="match status" value="1"/>
</dbReference>
<evidence type="ECO:0000313" key="7">
    <source>
        <dbReference type="Proteomes" id="UP000184512"/>
    </source>
</evidence>
<keyword evidence="7" id="KW-1185">Reference proteome</keyword>
<feature type="domain" description="Penicillin-binding protein transpeptidase" evidence="4">
    <location>
        <begin position="280"/>
        <end position="579"/>
    </location>
</feature>
<protein>
    <submittedName>
        <fullName evidence="6">Cell division protein FtsI (Penicillin-binding protein 3)</fullName>
    </submittedName>
</protein>
<evidence type="ECO:0000313" key="6">
    <source>
        <dbReference type="EMBL" id="SHI38743.1"/>
    </source>
</evidence>
<feature type="domain" description="Penicillin-binding protein dimerisation" evidence="5">
    <location>
        <begin position="51"/>
        <end position="233"/>
    </location>
</feature>
<proteinExistence type="inferred from homology"/>
<evidence type="ECO:0000259" key="5">
    <source>
        <dbReference type="Pfam" id="PF03717"/>
    </source>
</evidence>
<dbReference type="InterPro" id="IPR012338">
    <property type="entry name" value="Beta-lactam/transpept-like"/>
</dbReference>
<accession>A0A1M6ARB5</accession>
<keyword evidence="6" id="KW-0132">Cell division</keyword>
<sequence>MGRMSVRIRVFTLVVALLLGTAGVRAVQLQGFDSQAYAAKAAEKMQSTKELPATRGDITDRFGVVMATTEPAMLVSIDPMIIRTNGADERYPMSKRKQAEAAAAPEAVADLLVKHLGGKKETYLALIADADSEKTGKQSRYAVVARRVSANTFTELQADLKLGFDGDGKRPWYGVYGTSDPVRAYPNRTVASNVIGFVNAEGEGASGLEYALDDELTGTPGKQVYDASTYGRIPLGTSIMEPAVDGVSYQTTIDSDLQWMAEQALAQGMTNAGASTGKLIVMNVNTGEVLALANGPSFDSADTSKAAADDLGNRAVTEAYEPGSVQKVLTMAALADQGLVTPDTEVVVPPSIASGGGSVRDSFSHGTIQLTARGIIAKSSNIGTIELARQLDKAELNKYLSSFGLGAKTGIGLPGESSGQLPGPDMADYTRDQIAFGQGLSVNAVQMAAAVAAVVNGGTYHQPTILKSATRADGTEVELPTPVSRRVISEEASSSVVEMMESVVTLSEKRAIDGYRSIGKSGTAQRFDPECKCYNGYTSSYVGVAPAEDPQILVYVVLDEPTNGNLGSQLALPVVNDVLRLALPRYNVAPSTTEAPDLPLTFE</sequence>
<dbReference type="STRING" id="1123357.SAMN02745244_00241"/>
<evidence type="ECO:0000256" key="3">
    <source>
        <dbReference type="ARBA" id="ARBA00023136"/>
    </source>
</evidence>
<dbReference type="RefSeq" id="WP_073185666.1">
    <property type="nucleotide sequence ID" value="NZ_FQZG01000005.1"/>
</dbReference>
<dbReference type="GO" id="GO:0051301">
    <property type="term" value="P:cell division"/>
    <property type="evidence" value="ECO:0007669"/>
    <property type="project" value="UniProtKB-KW"/>
</dbReference>
<comment type="subcellular location">
    <subcellularLocation>
        <location evidence="1">Membrane</location>
    </subcellularLocation>
</comment>
<dbReference type="SUPFAM" id="SSF56601">
    <property type="entry name" value="beta-lactamase/transpeptidase-like"/>
    <property type="match status" value="1"/>
</dbReference>
<comment type="similarity">
    <text evidence="2">Belongs to the transpeptidase family.</text>
</comment>
<dbReference type="InterPro" id="IPR001460">
    <property type="entry name" value="PCN-bd_Tpept"/>
</dbReference>
<dbReference type="GO" id="GO:0071555">
    <property type="term" value="P:cell wall organization"/>
    <property type="evidence" value="ECO:0007669"/>
    <property type="project" value="TreeGrafter"/>
</dbReference>
<dbReference type="AlphaFoldDB" id="A0A1M6ARB5"/>
<dbReference type="Proteomes" id="UP000184512">
    <property type="component" value="Unassembled WGS sequence"/>
</dbReference>
<dbReference type="GO" id="GO:0005886">
    <property type="term" value="C:plasma membrane"/>
    <property type="evidence" value="ECO:0007669"/>
    <property type="project" value="TreeGrafter"/>
</dbReference>
<dbReference type="InterPro" id="IPR050515">
    <property type="entry name" value="Beta-lactam/transpept"/>
</dbReference>
<evidence type="ECO:0000256" key="2">
    <source>
        <dbReference type="ARBA" id="ARBA00007171"/>
    </source>
</evidence>
<keyword evidence="6" id="KW-0131">Cell cycle</keyword>
<evidence type="ECO:0000256" key="1">
    <source>
        <dbReference type="ARBA" id="ARBA00004370"/>
    </source>
</evidence>
<dbReference type="PANTHER" id="PTHR30627:SF1">
    <property type="entry name" value="PEPTIDOGLYCAN D,D-TRANSPEPTIDASE FTSI"/>
    <property type="match status" value="1"/>
</dbReference>
<organism evidence="6 7">
    <name type="scientific">Tessaracoccus bendigoensis DSM 12906</name>
    <dbReference type="NCBI Taxonomy" id="1123357"/>
    <lineage>
        <taxon>Bacteria</taxon>
        <taxon>Bacillati</taxon>
        <taxon>Actinomycetota</taxon>
        <taxon>Actinomycetes</taxon>
        <taxon>Propionibacteriales</taxon>
        <taxon>Propionibacteriaceae</taxon>
        <taxon>Tessaracoccus</taxon>
    </lineage>
</organism>
<evidence type="ECO:0000259" key="4">
    <source>
        <dbReference type="Pfam" id="PF00905"/>
    </source>
</evidence>
<dbReference type="SUPFAM" id="SSF56519">
    <property type="entry name" value="Penicillin binding protein dimerisation domain"/>
    <property type="match status" value="1"/>
</dbReference>
<gene>
    <name evidence="6" type="ORF">SAMN02745244_00241</name>
</gene>
<dbReference type="Gene3D" id="3.90.1310.10">
    <property type="entry name" value="Penicillin-binding protein 2a (Domain 2)"/>
    <property type="match status" value="1"/>
</dbReference>
<dbReference type="GO" id="GO:0008658">
    <property type="term" value="F:penicillin binding"/>
    <property type="evidence" value="ECO:0007669"/>
    <property type="project" value="InterPro"/>
</dbReference>
<dbReference type="PANTHER" id="PTHR30627">
    <property type="entry name" value="PEPTIDOGLYCAN D,D-TRANSPEPTIDASE"/>
    <property type="match status" value="1"/>
</dbReference>
<dbReference type="Pfam" id="PF03717">
    <property type="entry name" value="PBP_dimer"/>
    <property type="match status" value="1"/>
</dbReference>
<dbReference type="Pfam" id="PF00905">
    <property type="entry name" value="Transpeptidase"/>
    <property type="match status" value="1"/>
</dbReference>
<name>A0A1M6ARB5_9ACTN</name>
<dbReference type="OrthoDB" id="9789078at2"/>
<dbReference type="InterPro" id="IPR036138">
    <property type="entry name" value="PBP_dimer_sf"/>
</dbReference>
<keyword evidence="3" id="KW-0472">Membrane</keyword>